<dbReference type="Pfam" id="PF01796">
    <property type="entry name" value="OB_ChsH2_C"/>
    <property type="match status" value="1"/>
</dbReference>
<reference evidence="3 4" key="1">
    <citation type="submission" date="2017-05" db="EMBL/GenBank/DDBJ databases">
        <title>Complete and WGS of Bordetella genogroups.</title>
        <authorList>
            <person name="Spilker T."/>
            <person name="LiPuma J."/>
        </authorList>
    </citation>
    <scope>NUCLEOTIDE SEQUENCE [LARGE SCALE GENOMIC DNA]</scope>
    <source>
        <strain evidence="3 4">AU17610</strain>
    </source>
</reference>
<evidence type="ECO:0000259" key="1">
    <source>
        <dbReference type="Pfam" id="PF01796"/>
    </source>
</evidence>
<dbReference type="InterPro" id="IPR002878">
    <property type="entry name" value="ChsH2_C"/>
</dbReference>
<dbReference type="PANTHER" id="PTHR34075">
    <property type="entry name" value="BLR3430 PROTEIN"/>
    <property type="match status" value="1"/>
</dbReference>
<dbReference type="RefSeq" id="WP_094828160.1">
    <property type="nucleotide sequence ID" value="NZ_NEVL01000004.1"/>
</dbReference>
<feature type="domain" description="ChsH2 rubredoxin-like zinc ribbon" evidence="2">
    <location>
        <begin position="17"/>
        <end position="51"/>
    </location>
</feature>
<dbReference type="EMBL" id="NEVL01000004">
    <property type="protein sequence ID" value="OZI33165.1"/>
    <property type="molecule type" value="Genomic_DNA"/>
</dbReference>
<gene>
    <name evidence="3" type="ORF">CEG14_20190</name>
</gene>
<sequence>MSEVHIGSLSPEAYFSEALRAGRLEVQVCRSCGLSFFFPRTHCAHCRSQEYAWRPMRTGATLYSYSEIPATPQAPARNVILADMDEGFRMMSTLLDEGELRIGMRLTARPDPQRTRVVFGPEAP</sequence>
<comment type="caution">
    <text evidence="3">The sequence shown here is derived from an EMBL/GenBank/DDBJ whole genome shotgun (WGS) entry which is preliminary data.</text>
</comment>
<dbReference type="Proteomes" id="UP000217005">
    <property type="component" value="Unassembled WGS sequence"/>
</dbReference>
<proteinExistence type="predicted"/>
<organism evidence="3 4">
    <name type="scientific">Bordetella genomosp. 1</name>
    <dbReference type="NCBI Taxonomy" id="1395607"/>
    <lineage>
        <taxon>Bacteria</taxon>
        <taxon>Pseudomonadati</taxon>
        <taxon>Pseudomonadota</taxon>
        <taxon>Betaproteobacteria</taxon>
        <taxon>Burkholderiales</taxon>
        <taxon>Alcaligenaceae</taxon>
        <taxon>Bordetella</taxon>
    </lineage>
</organism>
<dbReference type="AlphaFoldDB" id="A0A261S7M7"/>
<dbReference type="OrthoDB" id="5514845at2"/>
<dbReference type="PANTHER" id="PTHR34075:SF5">
    <property type="entry name" value="BLR3430 PROTEIN"/>
    <property type="match status" value="1"/>
</dbReference>
<dbReference type="Gene3D" id="6.10.30.10">
    <property type="match status" value="1"/>
</dbReference>
<evidence type="ECO:0008006" key="5">
    <source>
        <dbReference type="Google" id="ProtNLM"/>
    </source>
</evidence>
<feature type="domain" description="ChsH2 C-terminal OB-fold" evidence="1">
    <location>
        <begin position="53"/>
        <end position="108"/>
    </location>
</feature>
<dbReference type="InterPro" id="IPR022002">
    <property type="entry name" value="ChsH2_Znr"/>
</dbReference>
<dbReference type="SUPFAM" id="SSF50249">
    <property type="entry name" value="Nucleic acid-binding proteins"/>
    <property type="match status" value="1"/>
</dbReference>
<protein>
    <recommendedName>
        <fullName evidence="5">DNA-binding protein</fullName>
    </recommendedName>
</protein>
<accession>A0A261S7M7</accession>
<evidence type="ECO:0000313" key="3">
    <source>
        <dbReference type="EMBL" id="OZI33165.1"/>
    </source>
</evidence>
<dbReference type="InterPro" id="IPR012340">
    <property type="entry name" value="NA-bd_OB-fold"/>
</dbReference>
<evidence type="ECO:0000313" key="4">
    <source>
        <dbReference type="Proteomes" id="UP000217005"/>
    </source>
</evidence>
<dbReference type="Pfam" id="PF12172">
    <property type="entry name" value="zf-ChsH2"/>
    <property type="match status" value="1"/>
</dbReference>
<evidence type="ECO:0000259" key="2">
    <source>
        <dbReference type="Pfam" id="PF12172"/>
    </source>
</evidence>
<dbReference type="InterPro" id="IPR052513">
    <property type="entry name" value="Thioester_dehydratase-like"/>
</dbReference>
<name>A0A261S7M7_9BORD</name>